<proteinExistence type="predicted"/>
<sequence length="63" mass="7116">TIWRGEFLVYAVTRSDSRSSCTCLRGFTRSFTGFMFIKCGNGYNIKDEIATSSSTKSDNTITW</sequence>
<accession>A0A7R8V179</accession>
<dbReference type="Proteomes" id="UP000594454">
    <property type="component" value="Chromosome 5"/>
</dbReference>
<evidence type="ECO:0000313" key="1">
    <source>
        <dbReference type="EMBL" id="CAD7090360.1"/>
    </source>
</evidence>
<name>A0A7R8V179_HERIL</name>
<dbReference type="InParanoid" id="A0A7R8V179"/>
<dbReference type="EMBL" id="LR899013">
    <property type="protein sequence ID" value="CAD7090360.1"/>
    <property type="molecule type" value="Genomic_DNA"/>
</dbReference>
<evidence type="ECO:0000313" key="2">
    <source>
        <dbReference type="Proteomes" id="UP000594454"/>
    </source>
</evidence>
<reference evidence="1 2" key="1">
    <citation type="submission" date="2020-11" db="EMBL/GenBank/DDBJ databases">
        <authorList>
            <person name="Wallbank WR R."/>
            <person name="Pardo Diaz C."/>
            <person name="Kozak K."/>
            <person name="Martin S."/>
            <person name="Jiggins C."/>
            <person name="Moest M."/>
            <person name="Warren A I."/>
            <person name="Generalovic N T."/>
            <person name="Byers J.R.P. K."/>
            <person name="Montejo-Kovacevich G."/>
            <person name="Yen C E."/>
        </authorList>
    </citation>
    <scope>NUCLEOTIDE SEQUENCE [LARGE SCALE GENOMIC DNA]</scope>
</reference>
<feature type="non-terminal residue" evidence="1">
    <location>
        <position position="63"/>
    </location>
</feature>
<dbReference type="AlphaFoldDB" id="A0A7R8V179"/>
<protein>
    <submittedName>
        <fullName evidence="1">Uncharacterized protein</fullName>
    </submittedName>
</protein>
<organism evidence="1 2">
    <name type="scientific">Hermetia illucens</name>
    <name type="common">Black soldier fly</name>
    <dbReference type="NCBI Taxonomy" id="343691"/>
    <lineage>
        <taxon>Eukaryota</taxon>
        <taxon>Metazoa</taxon>
        <taxon>Ecdysozoa</taxon>
        <taxon>Arthropoda</taxon>
        <taxon>Hexapoda</taxon>
        <taxon>Insecta</taxon>
        <taxon>Pterygota</taxon>
        <taxon>Neoptera</taxon>
        <taxon>Endopterygota</taxon>
        <taxon>Diptera</taxon>
        <taxon>Brachycera</taxon>
        <taxon>Stratiomyomorpha</taxon>
        <taxon>Stratiomyidae</taxon>
        <taxon>Hermetiinae</taxon>
        <taxon>Hermetia</taxon>
    </lineage>
</organism>
<gene>
    <name evidence="1" type="ORF">HERILL_LOCUS12846</name>
</gene>
<keyword evidence="2" id="KW-1185">Reference proteome</keyword>